<dbReference type="EMBL" id="VXKB01000001">
    <property type="protein sequence ID" value="KAA8716495.1"/>
    <property type="molecule type" value="Genomic_DNA"/>
</dbReference>
<dbReference type="Pfam" id="PF13657">
    <property type="entry name" value="Couple_hipA"/>
    <property type="match status" value="1"/>
</dbReference>
<dbReference type="InterPro" id="IPR017508">
    <property type="entry name" value="HipA_N1"/>
</dbReference>
<proteinExistence type="inferred from homology"/>
<dbReference type="RefSeq" id="WP_150384563.1">
    <property type="nucleotide sequence ID" value="NZ_BAAAFS010000001.1"/>
</dbReference>
<keyword evidence="3" id="KW-0418">Kinase</keyword>
<dbReference type="InterPro" id="IPR052028">
    <property type="entry name" value="HipA_Ser/Thr_kinase"/>
</dbReference>
<evidence type="ECO:0000259" key="5">
    <source>
        <dbReference type="Pfam" id="PF13657"/>
    </source>
</evidence>
<reference evidence="6 7" key="1">
    <citation type="submission" date="2019-09" db="EMBL/GenBank/DDBJ databases">
        <title>Draft genome sequence of various Type strains from the CCUG.</title>
        <authorList>
            <person name="Pineiro-Iglesias B."/>
            <person name="Tunovic T."/>
            <person name="Unosson C."/>
            <person name="Inganas E."/>
            <person name="Ohlen M."/>
            <person name="Cardew S."/>
            <person name="Jensie-Markopoulos S."/>
            <person name="Salva-Serra F."/>
            <person name="Jaen-Luchoro D."/>
            <person name="Karlsson R."/>
            <person name="Svensson-Stadler L."/>
            <person name="Chun J."/>
            <person name="Moore E."/>
        </authorList>
    </citation>
    <scope>NUCLEOTIDE SEQUENCE [LARGE SCALE GENOMIC DNA]</scope>
    <source>
        <strain evidence="6 7">CCUG 53682T</strain>
    </source>
</reference>
<dbReference type="AlphaFoldDB" id="A0A5M9RAP9"/>
<dbReference type="InterPro" id="IPR012893">
    <property type="entry name" value="HipA-like_C"/>
</dbReference>
<feature type="domain" description="HipA-like C-terminal" evidence="4">
    <location>
        <begin position="163"/>
        <end position="392"/>
    </location>
</feature>
<gene>
    <name evidence="6" type="ORF">F4V73_00970</name>
</gene>
<evidence type="ECO:0000313" key="7">
    <source>
        <dbReference type="Proteomes" id="UP000322181"/>
    </source>
</evidence>
<comment type="similarity">
    <text evidence="1">Belongs to the HipA Ser/Thr kinase family.</text>
</comment>
<evidence type="ECO:0000259" key="4">
    <source>
        <dbReference type="Pfam" id="PF07804"/>
    </source>
</evidence>
<sequence>MDFKPVQKLTVMRTLSTGEETEAGTLVQNRTGVFFQYHSDYLNRFGNSSPLNLKDSTELQRAPGTPHDGLHGLFADSLPDGWGRLLQDRVFRQQEIALHNITAMDRLAFVGHRGMGALSYHPGADCQPENGEFVDLVTLGQDAQAVFEGETEHVLSALVAAGSSGGARPKAQLYFRPGNFSACSICDTPGSEAWLVKFTSSSLPLRHDEGLCEAVYLDLAGQAGLNPPQWRLIDTGTRGGAKAWLAVKRFDRTDNGADKRPGKLLMHSVCGLLDADFRIPSLDYDDLIRLNRMLCRSVSAGQLQFRRAVFNLLAANQDDHTKNWSFLQSDDGQWQAAPFYDVTYNPNRMNEHTTAFGGHGRTPPPDTMRHLAELAGFDNWETARQAIEEIADVVSGFPALAKDIGVSPQIRREIENTLIQRRQDNQRLFSV</sequence>
<dbReference type="GO" id="GO:0004674">
    <property type="term" value="F:protein serine/threonine kinase activity"/>
    <property type="evidence" value="ECO:0007669"/>
    <property type="project" value="TreeGrafter"/>
</dbReference>
<keyword evidence="2" id="KW-0808">Transferase</keyword>
<accession>A0A5M9RAP9</accession>
<feature type="domain" description="HipA N-terminal subdomain 1" evidence="5">
    <location>
        <begin position="20"/>
        <end position="120"/>
    </location>
</feature>
<dbReference type="PANTHER" id="PTHR37419:SF8">
    <property type="entry name" value="TOXIN YJJJ"/>
    <property type="match status" value="1"/>
</dbReference>
<dbReference type="Pfam" id="PF07804">
    <property type="entry name" value="HipA_C"/>
    <property type="match status" value="1"/>
</dbReference>
<name>A0A5M9RAP9_9GAMM</name>
<organism evidence="6 7">
    <name type="scientific">Morganella psychrotolerans</name>
    <dbReference type="NCBI Taxonomy" id="368603"/>
    <lineage>
        <taxon>Bacteria</taxon>
        <taxon>Pseudomonadati</taxon>
        <taxon>Pseudomonadota</taxon>
        <taxon>Gammaproteobacteria</taxon>
        <taxon>Enterobacterales</taxon>
        <taxon>Morganellaceae</taxon>
        <taxon>Morganella</taxon>
    </lineage>
</organism>
<dbReference type="Gene3D" id="1.10.1070.20">
    <property type="match status" value="1"/>
</dbReference>
<protein>
    <submittedName>
        <fullName evidence="6">Type II toxin-antitoxin system HipA family toxin</fullName>
    </submittedName>
</protein>
<evidence type="ECO:0000256" key="1">
    <source>
        <dbReference type="ARBA" id="ARBA00010164"/>
    </source>
</evidence>
<comment type="caution">
    <text evidence="6">The sequence shown here is derived from an EMBL/GenBank/DDBJ whole genome shotgun (WGS) entry which is preliminary data.</text>
</comment>
<evidence type="ECO:0000313" key="6">
    <source>
        <dbReference type="EMBL" id="KAA8716495.1"/>
    </source>
</evidence>
<dbReference type="PANTHER" id="PTHR37419">
    <property type="entry name" value="SERINE/THREONINE-PROTEIN KINASE TOXIN HIPA"/>
    <property type="match status" value="1"/>
</dbReference>
<dbReference type="Proteomes" id="UP000322181">
    <property type="component" value="Unassembled WGS sequence"/>
</dbReference>
<dbReference type="GO" id="GO:0005829">
    <property type="term" value="C:cytosol"/>
    <property type="evidence" value="ECO:0007669"/>
    <property type="project" value="TreeGrafter"/>
</dbReference>
<evidence type="ECO:0000256" key="2">
    <source>
        <dbReference type="ARBA" id="ARBA00022679"/>
    </source>
</evidence>
<evidence type="ECO:0000256" key="3">
    <source>
        <dbReference type="ARBA" id="ARBA00022777"/>
    </source>
</evidence>